<evidence type="ECO:0000256" key="7">
    <source>
        <dbReference type="ARBA" id="ARBA00022692"/>
    </source>
</evidence>
<dbReference type="PROSITE" id="PS50240">
    <property type="entry name" value="TRYPSIN_DOM"/>
    <property type="match status" value="1"/>
</dbReference>
<evidence type="ECO:0000256" key="9">
    <source>
        <dbReference type="ARBA" id="ARBA00022734"/>
    </source>
</evidence>
<keyword evidence="6" id="KW-0768">Sushi</keyword>
<dbReference type="PROSITE" id="PS50041">
    <property type="entry name" value="C_TYPE_LECTIN_2"/>
    <property type="match status" value="1"/>
</dbReference>
<organism evidence="22 23">
    <name type="scientific">Knipowitschia caucasica</name>
    <name type="common">Caucasian dwarf goby</name>
    <name type="synonym">Pomatoschistus caucasicus</name>
    <dbReference type="NCBI Taxonomy" id="637954"/>
    <lineage>
        <taxon>Eukaryota</taxon>
        <taxon>Metazoa</taxon>
        <taxon>Chordata</taxon>
        <taxon>Craniata</taxon>
        <taxon>Vertebrata</taxon>
        <taxon>Euteleostomi</taxon>
        <taxon>Actinopterygii</taxon>
        <taxon>Neopterygii</taxon>
        <taxon>Teleostei</taxon>
        <taxon>Neoteleostei</taxon>
        <taxon>Acanthomorphata</taxon>
        <taxon>Gobiaria</taxon>
        <taxon>Gobiiformes</taxon>
        <taxon>Gobioidei</taxon>
        <taxon>Gobiidae</taxon>
        <taxon>Gobiinae</taxon>
        <taxon>Knipowitschia</taxon>
    </lineage>
</organism>
<keyword evidence="5" id="KW-0399">Innate immunity</keyword>
<keyword evidence="7 18" id="KW-0812">Transmembrane</keyword>
<dbReference type="EMBL" id="OZ035833">
    <property type="protein sequence ID" value="CAL1573498.1"/>
    <property type="molecule type" value="Genomic_DNA"/>
</dbReference>
<keyword evidence="15" id="KW-0325">Glycoprotein</keyword>
<evidence type="ECO:0000256" key="12">
    <source>
        <dbReference type="ARBA" id="ARBA00022989"/>
    </source>
</evidence>
<feature type="compositionally biased region" description="Polar residues" evidence="17">
    <location>
        <begin position="765"/>
        <end position="776"/>
    </location>
</feature>
<keyword evidence="14" id="KW-1015">Disulfide bond</keyword>
<evidence type="ECO:0000256" key="2">
    <source>
        <dbReference type="ARBA" id="ARBA00001946"/>
    </source>
</evidence>
<keyword evidence="9" id="KW-0430">Lectin</keyword>
<evidence type="ECO:0000256" key="18">
    <source>
        <dbReference type="SAM" id="Phobius"/>
    </source>
</evidence>
<evidence type="ECO:0000256" key="4">
    <source>
        <dbReference type="ARBA" id="ARBA00004479"/>
    </source>
</evidence>
<dbReference type="Proteomes" id="UP001497482">
    <property type="component" value="Chromosome 11"/>
</dbReference>
<dbReference type="GO" id="GO:0004252">
    <property type="term" value="F:serine-type endopeptidase activity"/>
    <property type="evidence" value="ECO:0007669"/>
    <property type="project" value="InterPro"/>
</dbReference>
<evidence type="ECO:0000256" key="10">
    <source>
        <dbReference type="ARBA" id="ARBA00022737"/>
    </source>
</evidence>
<dbReference type="PANTHER" id="PTHR46393">
    <property type="entry name" value="SUSHI DOMAIN-CONTAINING PROTEIN"/>
    <property type="match status" value="1"/>
</dbReference>
<dbReference type="CDD" id="cd00033">
    <property type="entry name" value="CCP"/>
    <property type="match status" value="1"/>
</dbReference>
<evidence type="ECO:0000256" key="6">
    <source>
        <dbReference type="ARBA" id="ARBA00022659"/>
    </source>
</evidence>
<dbReference type="SMART" id="SM00034">
    <property type="entry name" value="CLECT"/>
    <property type="match status" value="1"/>
</dbReference>
<dbReference type="SUPFAM" id="SSF56436">
    <property type="entry name" value="C-type lectin-like"/>
    <property type="match status" value="1"/>
</dbReference>
<dbReference type="InterPro" id="IPR018114">
    <property type="entry name" value="TRYPSIN_HIS"/>
</dbReference>
<dbReference type="PANTHER" id="PTHR46393:SF6">
    <property type="entry name" value="COMPLEMENT C2-RELATED"/>
    <property type="match status" value="1"/>
</dbReference>
<dbReference type="Gene3D" id="3.10.100.10">
    <property type="entry name" value="Mannose-Binding Protein A, subunit A"/>
    <property type="match status" value="1"/>
</dbReference>
<keyword evidence="11" id="KW-0391">Immunity</keyword>
<dbReference type="PRINTS" id="PR00722">
    <property type="entry name" value="CHYMOTRYPSIN"/>
</dbReference>
<evidence type="ECO:0000256" key="1">
    <source>
        <dbReference type="ARBA" id="ARBA00001936"/>
    </source>
</evidence>
<dbReference type="SUPFAM" id="SSF53300">
    <property type="entry name" value="vWA-like"/>
    <property type="match status" value="1"/>
</dbReference>
<dbReference type="GO" id="GO:0030246">
    <property type="term" value="F:carbohydrate binding"/>
    <property type="evidence" value="ECO:0007669"/>
    <property type="project" value="UniProtKB-KW"/>
</dbReference>
<dbReference type="GO" id="GO:0045087">
    <property type="term" value="P:innate immune response"/>
    <property type="evidence" value="ECO:0007669"/>
    <property type="project" value="UniProtKB-KW"/>
</dbReference>
<evidence type="ECO:0000256" key="17">
    <source>
        <dbReference type="SAM" id="MobiDB-lite"/>
    </source>
</evidence>
<name>A0AAV2J9I9_KNICA</name>
<dbReference type="PROSITE" id="PS00134">
    <property type="entry name" value="TRYPSIN_HIS"/>
    <property type="match status" value="1"/>
</dbReference>
<dbReference type="GO" id="GO:0070062">
    <property type="term" value="C:extracellular exosome"/>
    <property type="evidence" value="ECO:0007669"/>
    <property type="project" value="TreeGrafter"/>
</dbReference>
<feature type="region of interest" description="Disordered" evidence="17">
    <location>
        <begin position="762"/>
        <end position="786"/>
    </location>
</feature>
<evidence type="ECO:0000256" key="3">
    <source>
        <dbReference type="ARBA" id="ARBA00004241"/>
    </source>
</evidence>
<dbReference type="GO" id="GO:0016020">
    <property type="term" value="C:membrane"/>
    <property type="evidence" value="ECO:0007669"/>
    <property type="project" value="UniProtKB-SubCell"/>
</dbReference>
<dbReference type="Pfam" id="PF00092">
    <property type="entry name" value="VWA"/>
    <property type="match status" value="1"/>
</dbReference>
<dbReference type="InterPro" id="IPR000436">
    <property type="entry name" value="Sushi_SCR_CCP_dom"/>
</dbReference>
<evidence type="ECO:0000256" key="15">
    <source>
        <dbReference type="ARBA" id="ARBA00023180"/>
    </source>
</evidence>
<evidence type="ECO:0000256" key="11">
    <source>
        <dbReference type="ARBA" id="ARBA00022859"/>
    </source>
</evidence>
<dbReference type="InterPro" id="IPR002035">
    <property type="entry name" value="VWF_A"/>
</dbReference>
<dbReference type="InterPro" id="IPR001254">
    <property type="entry name" value="Trypsin_dom"/>
</dbReference>
<dbReference type="InterPro" id="IPR036465">
    <property type="entry name" value="vWFA_dom_sf"/>
</dbReference>
<evidence type="ECO:0000256" key="14">
    <source>
        <dbReference type="ARBA" id="ARBA00023157"/>
    </source>
</evidence>
<feature type="transmembrane region" description="Helical" evidence="18">
    <location>
        <begin position="692"/>
        <end position="718"/>
    </location>
</feature>
<dbReference type="Pfam" id="PF00089">
    <property type="entry name" value="Trypsin"/>
    <property type="match status" value="1"/>
</dbReference>
<comment type="cofactor">
    <cofactor evidence="2">
        <name>Mg(2+)</name>
        <dbReference type="ChEBI" id="CHEBI:18420"/>
    </cofactor>
</comment>
<comment type="subcellular location">
    <subcellularLocation>
        <location evidence="3">Cell surface</location>
    </subcellularLocation>
    <subcellularLocation>
        <location evidence="4">Membrane</location>
        <topology evidence="4">Single-pass type I membrane protein</topology>
    </subcellularLocation>
</comment>
<keyword evidence="12 18" id="KW-1133">Transmembrane helix</keyword>
<dbReference type="InterPro" id="IPR016186">
    <property type="entry name" value="C-type_lectin-like/link_sf"/>
</dbReference>
<dbReference type="SMART" id="SM00020">
    <property type="entry name" value="Tryp_SPc"/>
    <property type="match status" value="1"/>
</dbReference>
<evidence type="ECO:0000256" key="8">
    <source>
        <dbReference type="ARBA" id="ARBA00022729"/>
    </source>
</evidence>
<comment type="cofactor">
    <cofactor evidence="1">
        <name>Mn(2+)</name>
        <dbReference type="ChEBI" id="CHEBI:29035"/>
    </cofactor>
</comment>
<sequence length="943" mass="107009">MILIGSEERECQVDRQWSGTEPSCYFKYTYDNPWEISEAFGGDIKKTLTSNLVNDTQQGRLVTLTQNGTLNIFIALDVSESIDEEDFESSKNAIMTLIEKIGVFSVHPNYEIILFSSNIQSVINILDFYGAQKAPSRRTILQRFQNASLERKENYGTNIDAVFKKILEKMSIIKIRAKHFKEHQHVIILFTDGGYNTGGSPTGTVNQIKHMVYMDEKESREKHLDIYVFGIGSQIKDDILKPLAVGIGGRHYYKLRNIDKLQETFDDMIDEAEVIGLCGLYQNYGSLNDKKKRRKKYPWVLSFTVNHDGQISKCLGSLVSRRFILTAAHCFKDKTDKITFNDYKFVVETIHIHPDFNLYAKVKQGVSQFFDYDVALLELNDDAEITKVLRPICIPCTAETNAVLGKNLTCEGQEKLLLRNNEKVAFLTDKDYAEKVAHLKMGDDRPGCIDKAKNAPNITVNDATVAVTENFLCTGGRYPNLDKMSCKGDSGGAVFKHHEGRTVQLAIVSWGTKHLPGCDNRELRVCKAGKGKPCYKLAYFSELRRRLNFVEAELACRRDGGQLLSVESEAEQKIIEQLITELRPTDGDFWIGLRRDYGDGDSSTDCSPQYYWLDNSKSTYRNWHWDEPSCGYEVCVVMYHQPSAPPGLGGLYMFQWNDDNCETKNNFICKYTSEQPVDVSPAPNVTHSALNLVYIIIPTIPLILLFLTVTGVCCFKMFGRRRAPQKSEVCHTEPVVSPSPASGDVYNVIRLQKEDDLVSTRPHTKNTSFLGSSPDTPTGDYDNLGGRDTESGFVTLTSNESCFLNFDLNDLNFRQHGSFYDTSLGRSVKRDVYGNSLGRPAGHREFYDRSLGRRTTKSEHYSSSVHPVPDLYDTSLFDPKLRPPIVKADLYQTYMSDGKGETFQSSLGTYDRRKSYQAHVDYRSGLNLDNGRRYLDWINRENY</sequence>
<keyword evidence="10" id="KW-0677">Repeat</keyword>
<dbReference type="GO" id="GO:0006956">
    <property type="term" value="P:complement activation"/>
    <property type="evidence" value="ECO:0007669"/>
    <property type="project" value="TreeGrafter"/>
</dbReference>
<evidence type="ECO:0000259" key="19">
    <source>
        <dbReference type="PROSITE" id="PS50041"/>
    </source>
</evidence>
<keyword evidence="13 18" id="KW-0472">Membrane</keyword>
<dbReference type="Gene3D" id="3.40.50.410">
    <property type="entry name" value="von Willebrand factor, type A domain"/>
    <property type="match status" value="1"/>
</dbReference>
<evidence type="ECO:0000259" key="21">
    <source>
        <dbReference type="PROSITE" id="PS50240"/>
    </source>
</evidence>
<feature type="domain" description="C-type lectin" evidence="19">
    <location>
        <begin position="530"/>
        <end position="670"/>
    </location>
</feature>
<reference evidence="22 23" key="1">
    <citation type="submission" date="2024-04" db="EMBL/GenBank/DDBJ databases">
        <authorList>
            <person name="Waldvogel A.-M."/>
            <person name="Schoenle A."/>
        </authorList>
    </citation>
    <scope>NUCLEOTIDE SEQUENCE [LARGE SCALE GENOMIC DNA]</scope>
</reference>
<evidence type="ECO:0000256" key="5">
    <source>
        <dbReference type="ARBA" id="ARBA00022588"/>
    </source>
</evidence>
<dbReference type="SMART" id="SM00327">
    <property type="entry name" value="VWA"/>
    <property type="match status" value="1"/>
</dbReference>
<dbReference type="GO" id="GO:0006508">
    <property type="term" value="P:proteolysis"/>
    <property type="evidence" value="ECO:0007669"/>
    <property type="project" value="InterPro"/>
</dbReference>
<gene>
    <name evidence="22" type="ORF">KC01_LOCUS5395</name>
</gene>
<keyword evidence="23" id="KW-1185">Reference proteome</keyword>
<dbReference type="InterPro" id="IPR016187">
    <property type="entry name" value="CTDL_fold"/>
</dbReference>
<feature type="domain" description="Peptidase S1" evidence="21">
    <location>
        <begin position="274"/>
        <end position="555"/>
    </location>
</feature>
<evidence type="ECO:0000313" key="22">
    <source>
        <dbReference type="EMBL" id="CAL1573498.1"/>
    </source>
</evidence>
<dbReference type="InterPro" id="IPR009003">
    <property type="entry name" value="Peptidase_S1_PA"/>
</dbReference>
<evidence type="ECO:0000256" key="16">
    <source>
        <dbReference type="ARBA" id="ARBA00029636"/>
    </source>
</evidence>
<dbReference type="InterPro" id="IPR001314">
    <property type="entry name" value="Peptidase_S1A"/>
</dbReference>
<protein>
    <recommendedName>
        <fullName evidence="16">C3/C5 convertase</fullName>
    </recommendedName>
</protein>
<dbReference type="AlphaFoldDB" id="A0AAV2J9I9"/>
<evidence type="ECO:0000313" key="23">
    <source>
        <dbReference type="Proteomes" id="UP001497482"/>
    </source>
</evidence>
<dbReference type="Pfam" id="PF00059">
    <property type="entry name" value="Lectin_C"/>
    <property type="match status" value="1"/>
</dbReference>
<dbReference type="InterPro" id="IPR043504">
    <property type="entry name" value="Peptidase_S1_PA_chymotrypsin"/>
</dbReference>
<dbReference type="GO" id="GO:0009617">
    <property type="term" value="P:response to bacterium"/>
    <property type="evidence" value="ECO:0007669"/>
    <property type="project" value="TreeGrafter"/>
</dbReference>
<evidence type="ECO:0000259" key="20">
    <source>
        <dbReference type="PROSITE" id="PS50234"/>
    </source>
</evidence>
<dbReference type="PROSITE" id="PS50234">
    <property type="entry name" value="VWFA"/>
    <property type="match status" value="1"/>
</dbReference>
<accession>A0AAV2J9I9</accession>
<evidence type="ECO:0000256" key="13">
    <source>
        <dbReference type="ARBA" id="ARBA00023136"/>
    </source>
</evidence>
<dbReference type="SUPFAM" id="SSF50494">
    <property type="entry name" value="Trypsin-like serine proteases"/>
    <property type="match status" value="1"/>
</dbReference>
<dbReference type="GO" id="GO:0009986">
    <property type="term" value="C:cell surface"/>
    <property type="evidence" value="ECO:0007669"/>
    <property type="project" value="UniProtKB-SubCell"/>
</dbReference>
<proteinExistence type="predicted"/>
<feature type="domain" description="VWFA" evidence="20">
    <location>
        <begin position="71"/>
        <end position="268"/>
    </location>
</feature>
<dbReference type="Gene3D" id="2.40.10.10">
    <property type="entry name" value="Trypsin-like serine proteases"/>
    <property type="match status" value="2"/>
</dbReference>
<dbReference type="InterPro" id="IPR001304">
    <property type="entry name" value="C-type_lectin-like"/>
</dbReference>
<keyword evidence="8" id="KW-0732">Signal</keyword>
<dbReference type="FunFam" id="3.10.100.10:FF:000006">
    <property type="entry name" value="Layilin b"/>
    <property type="match status" value="1"/>
</dbReference>